<dbReference type="Proteomes" id="UP000799118">
    <property type="component" value="Unassembled WGS sequence"/>
</dbReference>
<feature type="compositionally biased region" description="Polar residues" evidence="1">
    <location>
        <begin position="1"/>
        <end position="11"/>
    </location>
</feature>
<name>A0A6A4GS67_9AGAR</name>
<feature type="region of interest" description="Disordered" evidence="1">
    <location>
        <begin position="1"/>
        <end position="82"/>
    </location>
</feature>
<evidence type="ECO:0000313" key="2">
    <source>
        <dbReference type="EMBL" id="KAE9388276.1"/>
    </source>
</evidence>
<feature type="region of interest" description="Disordered" evidence="1">
    <location>
        <begin position="133"/>
        <end position="164"/>
    </location>
</feature>
<feature type="compositionally biased region" description="Polar residues" evidence="1">
    <location>
        <begin position="18"/>
        <end position="41"/>
    </location>
</feature>
<protein>
    <submittedName>
        <fullName evidence="2">Uncharacterized protein</fullName>
    </submittedName>
</protein>
<keyword evidence="3" id="KW-1185">Reference proteome</keyword>
<evidence type="ECO:0000313" key="3">
    <source>
        <dbReference type="Proteomes" id="UP000799118"/>
    </source>
</evidence>
<organism evidence="2 3">
    <name type="scientific">Gymnopus androsaceus JB14</name>
    <dbReference type="NCBI Taxonomy" id="1447944"/>
    <lineage>
        <taxon>Eukaryota</taxon>
        <taxon>Fungi</taxon>
        <taxon>Dikarya</taxon>
        <taxon>Basidiomycota</taxon>
        <taxon>Agaricomycotina</taxon>
        <taxon>Agaricomycetes</taxon>
        <taxon>Agaricomycetidae</taxon>
        <taxon>Agaricales</taxon>
        <taxon>Marasmiineae</taxon>
        <taxon>Omphalotaceae</taxon>
        <taxon>Gymnopus</taxon>
    </lineage>
</organism>
<reference evidence="2" key="1">
    <citation type="journal article" date="2019" name="Environ. Microbiol.">
        <title>Fungal ecological strategies reflected in gene transcription - a case study of two litter decomposers.</title>
        <authorList>
            <person name="Barbi F."/>
            <person name="Kohler A."/>
            <person name="Barry K."/>
            <person name="Baskaran P."/>
            <person name="Daum C."/>
            <person name="Fauchery L."/>
            <person name="Ihrmark K."/>
            <person name="Kuo A."/>
            <person name="LaButti K."/>
            <person name="Lipzen A."/>
            <person name="Morin E."/>
            <person name="Grigoriev I.V."/>
            <person name="Henrissat B."/>
            <person name="Lindahl B."/>
            <person name="Martin F."/>
        </authorList>
    </citation>
    <scope>NUCLEOTIDE SEQUENCE</scope>
    <source>
        <strain evidence="2">JB14</strain>
    </source>
</reference>
<dbReference type="AlphaFoldDB" id="A0A6A4GS67"/>
<gene>
    <name evidence="2" type="ORF">BT96DRAFT_441533</name>
</gene>
<evidence type="ECO:0000256" key="1">
    <source>
        <dbReference type="SAM" id="MobiDB-lite"/>
    </source>
</evidence>
<sequence>MLGDVSSSGTPDQAKGFDTQSSSYNQSNQPRRPSQNANSPPHLSPESPLVPPHKHSPNHPPSSQYGQRSGVFGQYSMSPQPAMGTLPSNLPYTYPHGYQSVPDNALIPQNIYGSYQSMLLPVQVYPYQRPQPMYSHQKNTYPSPPLSSSSSSSQNPSPPYPNHGQIRSLCYPSSISPSQYPHSFPYPHHSNYPSEFEGQGTWQYLPHATTNAPSYPRHYPMSYFPVHQEIDNTYTASSSTAAPAPSPNHPMTPAYPFFC</sequence>
<dbReference type="EMBL" id="ML769752">
    <property type="protein sequence ID" value="KAE9388276.1"/>
    <property type="molecule type" value="Genomic_DNA"/>
</dbReference>
<proteinExistence type="predicted"/>
<accession>A0A6A4GS67</accession>
<feature type="compositionally biased region" description="Low complexity" evidence="1">
    <location>
        <begin position="146"/>
        <end position="155"/>
    </location>
</feature>